<keyword evidence="2" id="KW-1185">Reference proteome</keyword>
<dbReference type="InterPro" id="IPR009836">
    <property type="entry name" value="GRDP-like"/>
</dbReference>
<accession>A0A8H4P3H4</accession>
<organism evidence="1 2">
    <name type="scientific">Fusarium austroafricanum</name>
    <dbReference type="NCBI Taxonomy" id="2364996"/>
    <lineage>
        <taxon>Eukaryota</taxon>
        <taxon>Fungi</taxon>
        <taxon>Dikarya</taxon>
        <taxon>Ascomycota</taxon>
        <taxon>Pezizomycotina</taxon>
        <taxon>Sordariomycetes</taxon>
        <taxon>Hypocreomycetidae</taxon>
        <taxon>Hypocreales</taxon>
        <taxon>Nectriaceae</taxon>
        <taxon>Fusarium</taxon>
        <taxon>Fusarium concolor species complex</taxon>
    </lineage>
</organism>
<gene>
    <name evidence="1" type="ORF">F53441_2759</name>
</gene>
<dbReference type="Proteomes" id="UP000605986">
    <property type="component" value="Unassembled WGS sequence"/>
</dbReference>
<dbReference type="EMBL" id="JAADJG010000117">
    <property type="protein sequence ID" value="KAF4454681.1"/>
    <property type="molecule type" value="Genomic_DNA"/>
</dbReference>
<dbReference type="PANTHER" id="PTHR34365">
    <property type="entry name" value="ENOLASE (DUF1399)"/>
    <property type="match status" value="1"/>
</dbReference>
<sequence>MSHLIGYNLGALHQASSESNSQIQLTYYPSALTLDENPIIPSPDIFNNLQDSHQDNLPTPAQCAVHLELLEVFHALRIKILDSKALDKAFDLGDPTKKVYRRKFVKGLEKYVNEEVTLRNTVWENKRNKKWTFYLNEAVPRFFVWAAKFNAWLASTEPIDDGKAGITLTDPSWLPPVDILMVWHAFLLNPTDFMDYCINRHWDYVPRVNFPWTLIHDAISSQGPIRNTWAFTSDTWQVPKGEAVIPGDLFKSIIQMGNMKTQNINKASASAFNDKLANNVERQRVFVEKMNAHLWIRSPALQGTVRRAVERYEKFLQLFRLYPGKMLVPALDIDLAWHTSQLSATAYRASMEARSGRFINHDDKIGKSRLAAGNDETQTLYRIRFGEEYTICLCWECQAITSAVEASDGDGFLGDLPTSDVAEDLADKILGDVKYYRSVEAARRRNHVKLPIRERQQLETIPRI</sequence>
<name>A0A8H4P3H4_9HYPO</name>
<comment type="caution">
    <text evidence="1">The sequence shown here is derived from an EMBL/GenBank/DDBJ whole genome shotgun (WGS) entry which is preliminary data.</text>
</comment>
<evidence type="ECO:0000313" key="2">
    <source>
        <dbReference type="Proteomes" id="UP000605986"/>
    </source>
</evidence>
<reference evidence="1" key="1">
    <citation type="submission" date="2020-01" db="EMBL/GenBank/DDBJ databases">
        <title>Identification and distribution of gene clusters putatively required for synthesis of sphingolipid metabolism inhibitors in phylogenetically diverse species of the filamentous fungus Fusarium.</title>
        <authorList>
            <person name="Kim H.-S."/>
            <person name="Busman M."/>
            <person name="Brown D.W."/>
            <person name="Divon H."/>
            <person name="Uhlig S."/>
            <person name="Proctor R.H."/>
        </authorList>
    </citation>
    <scope>NUCLEOTIDE SEQUENCE</scope>
    <source>
        <strain evidence="1">NRRL 53441</strain>
    </source>
</reference>
<dbReference type="OrthoDB" id="2684236at2759"/>
<dbReference type="PANTHER" id="PTHR34365:SF7">
    <property type="entry name" value="GLYCINE-RICH DOMAIN-CONTAINING PROTEIN 1"/>
    <property type="match status" value="1"/>
</dbReference>
<dbReference type="Pfam" id="PF07173">
    <property type="entry name" value="GRDP-like"/>
    <property type="match status" value="1"/>
</dbReference>
<protein>
    <submittedName>
        <fullName evidence="1">Uncharacterized protein</fullName>
    </submittedName>
</protein>
<proteinExistence type="predicted"/>
<dbReference type="AlphaFoldDB" id="A0A8H4P3H4"/>
<evidence type="ECO:0000313" key="1">
    <source>
        <dbReference type="EMBL" id="KAF4454681.1"/>
    </source>
</evidence>